<evidence type="ECO:0000256" key="6">
    <source>
        <dbReference type="ARBA" id="ARBA00022857"/>
    </source>
</evidence>
<dbReference type="GO" id="GO:0006696">
    <property type="term" value="P:ergosterol biosynthetic process"/>
    <property type="evidence" value="ECO:0007669"/>
    <property type="project" value="TreeGrafter"/>
</dbReference>
<keyword evidence="11" id="KW-0443">Lipid metabolism</keyword>
<evidence type="ECO:0000256" key="14">
    <source>
        <dbReference type="ARBA" id="ARBA00023221"/>
    </source>
</evidence>
<sequence length="499" mass="56446">MATPTASSLRQRSTKTDADIANGVTDSSKIASGASRALMKPGGIPTEHGQEMDKLLDTHEEYEFGGPVGVVAMMLGFPPLMYYFFICLWYYEGKLVHPTSLNDFGPFLQRMWAHGVDGAYPTAFAFKTYLGLGAVQLFFAAVLPGVQQNGLPVPSLGYDVLPYKCNALASWYTTLILAGSLHYTGIFRLPWIVENFGSLMTVAILTSFIVTFVIYFASVFFHYGGKPLRMSGSFVYDLFMGAALNPRLGPVDLKMFAEVRVPWVLLFLTALSGTVKQYEELGRVTGNMGHYLLAIGLYMNACAKGEHLIPQTWDMFHEKFGWLLIFWNMAGVPFTYCYPVIYMTRNAPSKYEYPLLGQIAMYATLLTCYYVFDCAMCQKSAFKLQQQGDYKPRNAFPVLPGSVVQDPTYIQTKHGNKLLTSGWWAYARKINYTADWIQSLTWGLSGGLQTPITMWYPVFFLAVLLHRCERDFAKCSRKYGEDWDEYCRQVPYKYIPYVY</sequence>
<feature type="transmembrane region" description="Helical" evidence="19">
    <location>
        <begin position="199"/>
        <end position="223"/>
    </location>
</feature>
<dbReference type="RefSeq" id="XP_052942331.1">
    <property type="nucleotide sequence ID" value="XM_053086285.1"/>
</dbReference>
<keyword evidence="12 19" id="KW-0472">Membrane</keyword>
<evidence type="ECO:0000256" key="7">
    <source>
        <dbReference type="ARBA" id="ARBA00022955"/>
    </source>
</evidence>
<feature type="compositionally biased region" description="Polar residues" evidence="18">
    <location>
        <begin position="1"/>
        <end position="11"/>
    </location>
</feature>
<evidence type="ECO:0000256" key="11">
    <source>
        <dbReference type="ARBA" id="ARBA00023098"/>
    </source>
</evidence>
<dbReference type="InterPro" id="IPR018083">
    <property type="entry name" value="Sterol_reductase_CS"/>
</dbReference>
<evidence type="ECO:0000256" key="16">
    <source>
        <dbReference type="ARBA" id="ARBA00038892"/>
    </source>
</evidence>
<comment type="catalytic activity">
    <reaction evidence="17">
        <text>ergosterol + NADP(+) = ergosta-5,7,22,24(28)-tetraen-3beta-ol + NADPH + H(+)</text>
        <dbReference type="Rhea" id="RHEA:18501"/>
        <dbReference type="ChEBI" id="CHEBI:15378"/>
        <dbReference type="ChEBI" id="CHEBI:16933"/>
        <dbReference type="ChEBI" id="CHEBI:18249"/>
        <dbReference type="ChEBI" id="CHEBI:57783"/>
        <dbReference type="ChEBI" id="CHEBI:58349"/>
        <dbReference type="EC" id="1.3.1.71"/>
    </reaction>
    <physiologicalReaction direction="right-to-left" evidence="17">
        <dbReference type="Rhea" id="RHEA:18503"/>
    </physiologicalReaction>
</comment>
<evidence type="ECO:0000313" key="20">
    <source>
        <dbReference type="EMBL" id="KAI9632554.1"/>
    </source>
</evidence>
<keyword evidence="6" id="KW-0521">NADP</keyword>
<evidence type="ECO:0000256" key="5">
    <source>
        <dbReference type="ARBA" id="ARBA00022824"/>
    </source>
</evidence>
<dbReference type="PROSITE" id="PS01017">
    <property type="entry name" value="STEROL_REDUCT_1"/>
    <property type="match status" value="1"/>
</dbReference>
<dbReference type="GO" id="GO:0000246">
    <property type="term" value="F:Delta24(24-1) sterol reductase activity"/>
    <property type="evidence" value="ECO:0007669"/>
    <property type="project" value="UniProtKB-EC"/>
</dbReference>
<evidence type="ECO:0000256" key="9">
    <source>
        <dbReference type="ARBA" id="ARBA00023002"/>
    </source>
</evidence>
<evidence type="ECO:0000256" key="17">
    <source>
        <dbReference type="ARBA" id="ARBA00048918"/>
    </source>
</evidence>
<feature type="transmembrane region" description="Helical" evidence="19">
    <location>
        <begin position="167"/>
        <end position="187"/>
    </location>
</feature>
<dbReference type="EC" id="1.3.1.71" evidence="16"/>
<feature type="transmembrane region" description="Helical" evidence="19">
    <location>
        <begin position="320"/>
        <end position="341"/>
    </location>
</feature>
<protein>
    <recommendedName>
        <fullName evidence="16">Delta(24(24(1)))-sterol reductase</fullName>
        <ecNumber evidence="16">1.3.1.71</ecNumber>
    </recommendedName>
</protein>
<evidence type="ECO:0000256" key="8">
    <source>
        <dbReference type="ARBA" id="ARBA00022989"/>
    </source>
</evidence>
<evidence type="ECO:0000256" key="1">
    <source>
        <dbReference type="ARBA" id="ARBA00004477"/>
    </source>
</evidence>
<feature type="region of interest" description="Disordered" evidence="18">
    <location>
        <begin position="1"/>
        <end position="20"/>
    </location>
</feature>
<proteinExistence type="inferred from homology"/>
<keyword evidence="3" id="KW-0444">Lipid biosynthesis</keyword>
<keyword evidence="21" id="KW-1185">Reference proteome</keyword>
<evidence type="ECO:0000256" key="12">
    <source>
        <dbReference type="ARBA" id="ARBA00023136"/>
    </source>
</evidence>
<keyword evidence="14" id="KW-0753">Steroid metabolism</keyword>
<keyword evidence="9" id="KW-0560">Oxidoreductase</keyword>
<comment type="caution">
    <text evidence="20">The sequence shown here is derived from an EMBL/GenBank/DDBJ whole genome shotgun (WGS) entry which is preliminary data.</text>
</comment>
<evidence type="ECO:0000256" key="4">
    <source>
        <dbReference type="ARBA" id="ARBA00022692"/>
    </source>
</evidence>
<evidence type="ECO:0000256" key="2">
    <source>
        <dbReference type="ARBA" id="ARBA00005402"/>
    </source>
</evidence>
<evidence type="ECO:0000256" key="18">
    <source>
        <dbReference type="SAM" id="MobiDB-lite"/>
    </source>
</evidence>
<evidence type="ECO:0000256" key="13">
    <source>
        <dbReference type="ARBA" id="ARBA00023166"/>
    </source>
</evidence>
<evidence type="ECO:0000256" key="19">
    <source>
        <dbReference type="SAM" id="Phobius"/>
    </source>
</evidence>
<comment type="subcellular location">
    <subcellularLocation>
        <location evidence="1">Endoplasmic reticulum membrane</location>
        <topology evidence="1">Multi-pass membrane protein</topology>
    </subcellularLocation>
</comment>
<feature type="transmembrane region" description="Helical" evidence="19">
    <location>
        <begin position="68"/>
        <end position="91"/>
    </location>
</feature>
<dbReference type="InterPro" id="IPR001171">
    <property type="entry name" value="ERG24_DHCR-like"/>
</dbReference>
<organism evidence="20 21">
    <name type="scientific">Dioszegia hungarica</name>
    <dbReference type="NCBI Taxonomy" id="4972"/>
    <lineage>
        <taxon>Eukaryota</taxon>
        <taxon>Fungi</taxon>
        <taxon>Dikarya</taxon>
        <taxon>Basidiomycota</taxon>
        <taxon>Agaricomycotina</taxon>
        <taxon>Tremellomycetes</taxon>
        <taxon>Tremellales</taxon>
        <taxon>Bulleribasidiaceae</taxon>
        <taxon>Dioszegia</taxon>
    </lineage>
</organism>
<keyword evidence="4 19" id="KW-0812">Transmembrane</keyword>
<dbReference type="GeneID" id="77725486"/>
<keyword evidence="8 19" id="KW-1133">Transmembrane helix</keyword>
<comment type="similarity">
    <text evidence="2">Belongs to the ERG4/ERG24 family.</text>
</comment>
<evidence type="ECO:0000256" key="10">
    <source>
        <dbReference type="ARBA" id="ARBA00023011"/>
    </source>
</evidence>
<keyword evidence="13" id="KW-1207">Sterol metabolism</keyword>
<feature type="transmembrane region" description="Helical" evidence="19">
    <location>
        <begin position="129"/>
        <end position="147"/>
    </location>
</feature>
<dbReference type="Proteomes" id="UP001164286">
    <property type="component" value="Unassembled WGS sequence"/>
</dbReference>
<dbReference type="AlphaFoldDB" id="A0AA38H4I2"/>
<dbReference type="EMBL" id="JAKWFO010000014">
    <property type="protein sequence ID" value="KAI9632554.1"/>
    <property type="molecule type" value="Genomic_DNA"/>
</dbReference>
<keyword evidence="10" id="KW-0756">Sterol biosynthesis</keyword>
<feature type="transmembrane region" description="Helical" evidence="19">
    <location>
        <begin position="353"/>
        <end position="372"/>
    </location>
</feature>
<dbReference type="PANTHER" id="PTHR21257">
    <property type="entry name" value="DELTA(14)-STEROL REDUCTASE"/>
    <property type="match status" value="1"/>
</dbReference>
<keyword evidence="7" id="KW-0752">Steroid biosynthesis</keyword>
<name>A0AA38H4I2_9TREE</name>
<comment type="pathway">
    <text evidence="15">Steroid metabolism; ergosterol biosynthesis.</text>
</comment>
<keyword evidence="5" id="KW-0256">Endoplasmic reticulum</keyword>
<evidence type="ECO:0000256" key="3">
    <source>
        <dbReference type="ARBA" id="ARBA00022516"/>
    </source>
</evidence>
<dbReference type="FunFam" id="1.20.120.1630:FF:000003">
    <property type="entry name" value="C-24(28) sterol reductase"/>
    <property type="match status" value="1"/>
</dbReference>
<evidence type="ECO:0000313" key="21">
    <source>
        <dbReference type="Proteomes" id="UP001164286"/>
    </source>
</evidence>
<accession>A0AA38H4I2</accession>
<dbReference type="Gene3D" id="1.20.120.1630">
    <property type="match status" value="1"/>
</dbReference>
<dbReference type="Pfam" id="PF01222">
    <property type="entry name" value="ERG4_ERG24"/>
    <property type="match status" value="1"/>
</dbReference>
<reference evidence="20" key="1">
    <citation type="journal article" date="2022" name="G3 (Bethesda)">
        <title>High quality genome of the basidiomycete yeast Dioszegia hungarica PDD-24b-2 isolated from cloud water.</title>
        <authorList>
            <person name="Jarrige D."/>
            <person name="Haridas S."/>
            <person name="Bleykasten-Grosshans C."/>
            <person name="Joly M."/>
            <person name="Nadalig T."/>
            <person name="Sancelme M."/>
            <person name="Vuilleumier S."/>
            <person name="Grigoriev I.V."/>
            <person name="Amato P."/>
            <person name="Bringel F."/>
        </authorList>
    </citation>
    <scope>NUCLEOTIDE SEQUENCE</scope>
    <source>
        <strain evidence="20">PDD-24b-2</strain>
    </source>
</reference>
<dbReference type="PROSITE" id="PS01018">
    <property type="entry name" value="STEROL_REDUCT_2"/>
    <property type="match status" value="1"/>
</dbReference>
<dbReference type="PANTHER" id="PTHR21257:SF31">
    <property type="entry name" value="DELTA(24(24(1)))-STEROL REDUCTASE ERG4"/>
    <property type="match status" value="1"/>
</dbReference>
<dbReference type="GO" id="GO:0005789">
    <property type="term" value="C:endoplasmic reticulum membrane"/>
    <property type="evidence" value="ECO:0007669"/>
    <property type="project" value="UniProtKB-SubCell"/>
</dbReference>
<evidence type="ECO:0000256" key="15">
    <source>
        <dbReference type="ARBA" id="ARBA00029435"/>
    </source>
</evidence>
<gene>
    <name evidence="20" type="ORF">MKK02DRAFT_20614</name>
</gene>